<reference evidence="6" key="1">
    <citation type="journal article" date="2014" name="Int. J. Syst. Evol. Microbiol.">
        <title>Complete genome sequence of Corynebacterium casei LMG S-19264T (=DSM 44701T), isolated from a smear-ripened cheese.</title>
        <authorList>
            <consortium name="US DOE Joint Genome Institute (JGI-PGF)"/>
            <person name="Walter F."/>
            <person name="Albersmeier A."/>
            <person name="Kalinowski J."/>
            <person name="Ruckert C."/>
        </authorList>
    </citation>
    <scope>NUCLEOTIDE SEQUENCE</scope>
    <source>
        <strain evidence="6">VKM Ac-1069</strain>
    </source>
</reference>
<dbReference type="InterPro" id="IPR005119">
    <property type="entry name" value="LysR_subst-bd"/>
</dbReference>
<dbReference type="GO" id="GO:0003677">
    <property type="term" value="F:DNA binding"/>
    <property type="evidence" value="ECO:0007669"/>
    <property type="project" value="UniProtKB-KW"/>
</dbReference>
<evidence type="ECO:0000313" key="7">
    <source>
        <dbReference type="Proteomes" id="UP001143463"/>
    </source>
</evidence>
<comment type="caution">
    <text evidence="6">The sequence shown here is derived from an EMBL/GenBank/DDBJ whole genome shotgun (WGS) entry which is preliminary data.</text>
</comment>
<dbReference type="GO" id="GO:0003700">
    <property type="term" value="F:DNA-binding transcription factor activity"/>
    <property type="evidence" value="ECO:0007669"/>
    <property type="project" value="InterPro"/>
</dbReference>
<dbReference type="InterPro" id="IPR036388">
    <property type="entry name" value="WH-like_DNA-bd_sf"/>
</dbReference>
<dbReference type="RefSeq" id="WP_037054472.1">
    <property type="nucleotide sequence ID" value="NZ_BAAAUZ010000066.1"/>
</dbReference>
<dbReference type="Pfam" id="PF03466">
    <property type="entry name" value="LysR_substrate"/>
    <property type="match status" value="1"/>
</dbReference>
<keyword evidence="4" id="KW-0804">Transcription</keyword>
<evidence type="ECO:0000256" key="4">
    <source>
        <dbReference type="ARBA" id="ARBA00023163"/>
    </source>
</evidence>
<evidence type="ECO:0000256" key="3">
    <source>
        <dbReference type="ARBA" id="ARBA00023125"/>
    </source>
</evidence>
<evidence type="ECO:0000256" key="1">
    <source>
        <dbReference type="ARBA" id="ARBA00009437"/>
    </source>
</evidence>
<proteinExistence type="inferred from homology"/>
<dbReference type="AlphaFoldDB" id="A0A9W6P1J7"/>
<dbReference type="InterPro" id="IPR036390">
    <property type="entry name" value="WH_DNA-bd_sf"/>
</dbReference>
<comment type="similarity">
    <text evidence="1">Belongs to the LysR transcriptional regulatory family.</text>
</comment>
<dbReference type="InterPro" id="IPR000847">
    <property type="entry name" value="LysR_HTH_N"/>
</dbReference>
<dbReference type="PANTHER" id="PTHR30346">
    <property type="entry name" value="TRANSCRIPTIONAL DUAL REGULATOR HCAR-RELATED"/>
    <property type="match status" value="1"/>
</dbReference>
<keyword evidence="7" id="KW-1185">Reference proteome</keyword>
<dbReference type="FunFam" id="1.10.10.10:FF:000001">
    <property type="entry name" value="LysR family transcriptional regulator"/>
    <property type="match status" value="1"/>
</dbReference>
<dbReference type="GO" id="GO:0032993">
    <property type="term" value="C:protein-DNA complex"/>
    <property type="evidence" value="ECO:0007669"/>
    <property type="project" value="TreeGrafter"/>
</dbReference>
<evidence type="ECO:0000313" key="6">
    <source>
        <dbReference type="EMBL" id="GLL16173.1"/>
    </source>
</evidence>
<dbReference type="Proteomes" id="UP001143463">
    <property type="component" value="Unassembled WGS sequence"/>
</dbReference>
<evidence type="ECO:0000256" key="2">
    <source>
        <dbReference type="ARBA" id="ARBA00023015"/>
    </source>
</evidence>
<dbReference type="Gene3D" id="1.10.10.10">
    <property type="entry name" value="Winged helix-like DNA-binding domain superfamily/Winged helix DNA-binding domain"/>
    <property type="match status" value="1"/>
</dbReference>
<dbReference type="PROSITE" id="PS50931">
    <property type="entry name" value="HTH_LYSR"/>
    <property type="match status" value="1"/>
</dbReference>
<accession>A0A9W6P1J7</accession>
<keyword evidence="3" id="KW-0238">DNA-binding</keyword>
<dbReference type="CDD" id="cd05466">
    <property type="entry name" value="PBP2_LTTR_substrate"/>
    <property type="match status" value="1"/>
</dbReference>
<reference evidence="6" key="2">
    <citation type="submission" date="2023-01" db="EMBL/GenBank/DDBJ databases">
        <authorList>
            <person name="Sun Q."/>
            <person name="Evtushenko L."/>
        </authorList>
    </citation>
    <scope>NUCLEOTIDE SEQUENCE</scope>
    <source>
        <strain evidence="6">VKM Ac-1069</strain>
    </source>
</reference>
<evidence type="ECO:0000259" key="5">
    <source>
        <dbReference type="PROSITE" id="PS50931"/>
    </source>
</evidence>
<dbReference type="Pfam" id="PF00126">
    <property type="entry name" value="HTH_1"/>
    <property type="match status" value="1"/>
</dbReference>
<dbReference type="EMBL" id="BSFQ01000070">
    <property type="protein sequence ID" value="GLL16173.1"/>
    <property type="molecule type" value="Genomic_DNA"/>
</dbReference>
<dbReference type="Gene3D" id="3.40.190.290">
    <property type="match status" value="1"/>
</dbReference>
<dbReference type="SUPFAM" id="SSF53850">
    <property type="entry name" value="Periplasmic binding protein-like II"/>
    <property type="match status" value="1"/>
</dbReference>
<name>A0A9W6P1J7_9PSEU</name>
<sequence length="300" mass="32056">METRQLQHFLAIADAGTFTAAAEQLHISQPGLSSSIRALERSLGTRLFVRTRKRAELTEAGRELYSGARRALATLDALESQVRRGPGVRKSTLRVGCIPSFAGLDLAALISRFVARNPDVDVDVVVGMPLRHFADLAEETIELAFVTMPLEPPEGIRLTPLATYPMVLACPAGHRLGKQTSVELADLADEAFVDFDVDLAARQVTDQAFAAADIVRTVRVTCNEIGSLLELVAHGLGIAIVPRPLAIATRVPVAMVPLANASLVWTVAAATRPAGVTSEAGQAFWNLIADTATPVNHRAT</sequence>
<keyword evidence="2" id="KW-0805">Transcription regulation</keyword>
<dbReference type="PRINTS" id="PR00039">
    <property type="entry name" value="HTHLYSR"/>
</dbReference>
<feature type="domain" description="HTH lysR-type" evidence="5">
    <location>
        <begin position="1"/>
        <end position="58"/>
    </location>
</feature>
<organism evidence="6 7">
    <name type="scientific">Pseudonocardia halophobica</name>
    <dbReference type="NCBI Taxonomy" id="29401"/>
    <lineage>
        <taxon>Bacteria</taxon>
        <taxon>Bacillati</taxon>
        <taxon>Actinomycetota</taxon>
        <taxon>Actinomycetes</taxon>
        <taxon>Pseudonocardiales</taxon>
        <taxon>Pseudonocardiaceae</taxon>
        <taxon>Pseudonocardia</taxon>
    </lineage>
</organism>
<protein>
    <submittedName>
        <fullName evidence="6">Transcriptional regulator</fullName>
    </submittedName>
</protein>
<dbReference type="SUPFAM" id="SSF46785">
    <property type="entry name" value="Winged helix' DNA-binding domain"/>
    <property type="match status" value="1"/>
</dbReference>
<dbReference type="PANTHER" id="PTHR30346:SF28">
    <property type="entry name" value="HTH-TYPE TRANSCRIPTIONAL REGULATOR CYNR"/>
    <property type="match status" value="1"/>
</dbReference>
<gene>
    <name evidence="6" type="ORF">GCM10017577_73280</name>
</gene>